<dbReference type="Gene3D" id="3.40.50.300">
    <property type="entry name" value="P-loop containing nucleotide triphosphate hydrolases"/>
    <property type="match status" value="1"/>
</dbReference>
<dbReference type="CDD" id="cd00882">
    <property type="entry name" value="Ras_like_GTPase"/>
    <property type="match status" value="1"/>
</dbReference>
<name>A0A067MLY3_BOTB1</name>
<dbReference type="AlphaFoldDB" id="A0A067MLY3"/>
<dbReference type="InterPro" id="IPR027417">
    <property type="entry name" value="P-loop_NTPase"/>
</dbReference>
<dbReference type="OrthoDB" id="3267153at2759"/>
<dbReference type="InParanoid" id="A0A067MLY3"/>
<reference evidence="2" key="1">
    <citation type="journal article" date="2014" name="Proc. Natl. Acad. Sci. U.S.A.">
        <title>Extensive sampling of basidiomycete genomes demonstrates inadequacy of the white-rot/brown-rot paradigm for wood decay fungi.</title>
        <authorList>
            <person name="Riley R."/>
            <person name="Salamov A.A."/>
            <person name="Brown D.W."/>
            <person name="Nagy L.G."/>
            <person name="Floudas D."/>
            <person name="Held B.W."/>
            <person name="Levasseur A."/>
            <person name="Lombard V."/>
            <person name="Morin E."/>
            <person name="Otillar R."/>
            <person name="Lindquist E.A."/>
            <person name="Sun H."/>
            <person name="LaButti K.M."/>
            <person name="Schmutz J."/>
            <person name="Jabbour D."/>
            <person name="Luo H."/>
            <person name="Baker S.E."/>
            <person name="Pisabarro A.G."/>
            <person name="Walton J.D."/>
            <person name="Blanchette R.A."/>
            <person name="Henrissat B."/>
            <person name="Martin F."/>
            <person name="Cullen D."/>
            <person name="Hibbett D.S."/>
            <person name="Grigoriev I.V."/>
        </authorList>
    </citation>
    <scope>NUCLEOTIDE SEQUENCE [LARGE SCALE GENOMIC DNA]</scope>
    <source>
        <strain evidence="2">FD-172 SS1</strain>
    </source>
</reference>
<evidence type="ECO:0000313" key="2">
    <source>
        <dbReference type="Proteomes" id="UP000027195"/>
    </source>
</evidence>
<dbReference type="Proteomes" id="UP000027195">
    <property type="component" value="Unassembled WGS sequence"/>
</dbReference>
<accession>A0A067MLY3</accession>
<dbReference type="SUPFAM" id="SSF52540">
    <property type="entry name" value="P-loop containing nucleoside triphosphate hydrolases"/>
    <property type="match status" value="1"/>
</dbReference>
<sequence length="209" mass="23047">MSKPDRFRTLIIGRANAGKTTILRAVCGTEEEPDVYDQEGKLVSGPSKVSTLKFARGEHNIEYSLIFPSNPQFVFHDSRGFESGSIDELELVRDFIRAHASKGSMKKQLHAIWYCFPADSNRIITAAEQEFFKSIDTGRVPVIAVFTKFDALDAAACGELCAQGVSLGDAQRRAPQLAQDKFEKSVIPLISSQPHPPKAVVCLRSIFST</sequence>
<dbReference type="EMBL" id="KL198049">
    <property type="protein sequence ID" value="KDQ12601.1"/>
    <property type="molecule type" value="Genomic_DNA"/>
</dbReference>
<evidence type="ECO:0000313" key="1">
    <source>
        <dbReference type="EMBL" id="KDQ12601.1"/>
    </source>
</evidence>
<organism evidence="1 2">
    <name type="scientific">Botryobasidium botryosum (strain FD-172 SS1)</name>
    <dbReference type="NCBI Taxonomy" id="930990"/>
    <lineage>
        <taxon>Eukaryota</taxon>
        <taxon>Fungi</taxon>
        <taxon>Dikarya</taxon>
        <taxon>Basidiomycota</taxon>
        <taxon>Agaricomycotina</taxon>
        <taxon>Agaricomycetes</taxon>
        <taxon>Cantharellales</taxon>
        <taxon>Botryobasidiaceae</taxon>
        <taxon>Botryobasidium</taxon>
    </lineage>
</organism>
<dbReference type="HOGENOM" id="CLU_023805_1_1_1"/>
<gene>
    <name evidence="1" type="ORF">BOTBODRAFT_112597</name>
</gene>
<keyword evidence="2" id="KW-1185">Reference proteome</keyword>
<dbReference type="STRING" id="930990.A0A067MLY3"/>
<protein>
    <submittedName>
        <fullName evidence="1">Uncharacterized protein</fullName>
    </submittedName>
</protein>
<proteinExistence type="predicted"/>